<dbReference type="GO" id="GO:0005615">
    <property type="term" value="C:extracellular space"/>
    <property type="evidence" value="ECO:0007669"/>
    <property type="project" value="TreeGrafter"/>
</dbReference>
<gene>
    <name evidence="7" type="ORF">L9F63_015919</name>
</gene>
<dbReference type="AlphaFoldDB" id="A0AAD8A4N1"/>
<reference evidence="7" key="1">
    <citation type="journal article" date="2023" name="IScience">
        <title>Live-bearing cockroach genome reveals convergent evolutionary mechanisms linked to viviparity in insects and beyond.</title>
        <authorList>
            <person name="Fouks B."/>
            <person name="Harrison M.C."/>
            <person name="Mikhailova A.A."/>
            <person name="Marchal E."/>
            <person name="English S."/>
            <person name="Carruthers M."/>
            <person name="Jennings E.C."/>
            <person name="Chiamaka E.L."/>
            <person name="Frigard R.A."/>
            <person name="Pippel M."/>
            <person name="Attardo G.M."/>
            <person name="Benoit J.B."/>
            <person name="Bornberg-Bauer E."/>
            <person name="Tobe S.S."/>
        </authorList>
    </citation>
    <scope>NUCLEOTIDE SEQUENCE</scope>
    <source>
        <strain evidence="7">Stay&amp;Tobe</strain>
    </source>
</reference>
<accession>A0AAD8A4N1</accession>
<protein>
    <recommendedName>
        <fullName evidence="6">Lipase domain-containing protein</fullName>
    </recommendedName>
</protein>
<evidence type="ECO:0000259" key="6">
    <source>
        <dbReference type="Pfam" id="PF00151"/>
    </source>
</evidence>
<dbReference type="GO" id="GO:0017171">
    <property type="term" value="F:serine hydrolase activity"/>
    <property type="evidence" value="ECO:0007669"/>
    <property type="project" value="TreeGrafter"/>
</dbReference>
<feature type="chain" id="PRO_5042048959" description="Lipase domain-containing protein" evidence="5">
    <location>
        <begin position="24"/>
        <end position="251"/>
    </location>
</feature>
<organism evidence="7 8">
    <name type="scientific">Diploptera punctata</name>
    <name type="common">Pacific beetle cockroach</name>
    <dbReference type="NCBI Taxonomy" id="6984"/>
    <lineage>
        <taxon>Eukaryota</taxon>
        <taxon>Metazoa</taxon>
        <taxon>Ecdysozoa</taxon>
        <taxon>Arthropoda</taxon>
        <taxon>Hexapoda</taxon>
        <taxon>Insecta</taxon>
        <taxon>Pterygota</taxon>
        <taxon>Neoptera</taxon>
        <taxon>Polyneoptera</taxon>
        <taxon>Dictyoptera</taxon>
        <taxon>Blattodea</taxon>
        <taxon>Blaberoidea</taxon>
        <taxon>Blaberidae</taxon>
        <taxon>Diplopterinae</taxon>
        <taxon>Diploptera</taxon>
    </lineage>
</organism>
<dbReference type="GO" id="GO:0016042">
    <property type="term" value="P:lipid catabolic process"/>
    <property type="evidence" value="ECO:0007669"/>
    <property type="project" value="TreeGrafter"/>
</dbReference>
<keyword evidence="5" id="KW-0732">Signal</keyword>
<dbReference type="Pfam" id="PF00151">
    <property type="entry name" value="Lipase"/>
    <property type="match status" value="1"/>
</dbReference>
<dbReference type="PANTHER" id="PTHR11610">
    <property type="entry name" value="LIPASE"/>
    <property type="match status" value="1"/>
</dbReference>
<evidence type="ECO:0000256" key="2">
    <source>
        <dbReference type="ARBA" id="ARBA00010701"/>
    </source>
</evidence>
<feature type="domain" description="Lipase" evidence="6">
    <location>
        <begin position="42"/>
        <end position="248"/>
    </location>
</feature>
<feature type="signal peptide" evidence="5">
    <location>
        <begin position="1"/>
        <end position="23"/>
    </location>
</feature>
<dbReference type="EMBL" id="JASPKZ010003836">
    <property type="protein sequence ID" value="KAJ9592399.1"/>
    <property type="molecule type" value="Genomic_DNA"/>
</dbReference>
<comment type="similarity">
    <text evidence="2 4">Belongs to the AB hydrolase superfamily. Lipase family.</text>
</comment>
<name>A0AAD8A4N1_DIPPU</name>
<evidence type="ECO:0000313" key="7">
    <source>
        <dbReference type="EMBL" id="KAJ9592399.1"/>
    </source>
</evidence>
<dbReference type="Proteomes" id="UP001233999">
    <property type="component" value="Unassembled WGS sequence"/>
</dbReference>
<proteinExistence type="inferred from homology"/>
<comment type="subcellular location">
    <subcellularLocation>
        <location evidence="1">Secreted</location>
    </subcellularLocation>
</comment>
<evidence type="ECO:0000256" key="3">
    <source>
        <dbReference type="ARBA" id="ARBA00022525"/>
    </source>
</evidence>
<evidence type="ECO:0000256" key="5">
    <source>
        <dbReference type="SAM" id="SignalP"/>
    </source>
</evidence>
<evidence type="ECO:0000256" key="1">
    <source>
        <dbReference type="ARBA" id="ARBA00004613"/>
    </source>
</evidence>
<comment type="caution">
    <text evidence="7">The sequence shown here is derived from an EMBL/GenBank/DDBJ whole genome shotgun (WGS) entry which is preliminary data.</text>
</comment>
<feature type="non-terminal residue" evidence="7">
    <location>
        <position position="1"/>
    </location>
</feature>
<dbReference type="InterPro" id="IPR000734">
    <property type="entry name" value="TAG_lipase"/>
</dbReference>
<dbReference type="PANTHER" id="PTHR11610:SF36">
    <property type="entry name" value="LIPASE MEMBER H-A-LIKE PROTEIN"/>
    <property type="match status" value="1"/>
</dbReference>
<keyword evidence="3" id="KW-0964">Secreted</keyword>
<keyword evidence="8" id="KW-1185">Reference proteome</keyword>
<sequence length="251" mass="28580">MFHTPIRVITWVLVLFIVQDNLATVWNAMDVRYWRCVLKKTNSCPDPDIKYFLYTPENPHRKQLDIRNPNALRYAGWDPGKRNVIIIHGFNETEHKTPPMSFITRAYIERGDYNVFTVDWEDLTKFPCYLSALSNTRLVAQCSAKLYSHLTEHGALAKKITCVGHSLGAHICGMMSNHLSFKLYRIIGLDPARPLIDQYSSKAFRLTRDDAHSVQVIHTNAGILGVEAPAGHIDFCVNNGQFQPGCKGHRL</sequence>
<evidence type="ECO:0000313" key="8">
    <source>
        <dbReference type="Proteomes" id="UP001233999"/>
    </source>
</evidence>
<reference evidence="7" key="2">
    <citation type="submission" date="2023-05" db="EMBL/GenBank/DDBJ databases">
        <authorList>
            <person name="Fouks B."/>
        </authorList>
    </citation>
    <scope>NUCLEOTIDE SEQUENCE</scope>
    <source>
        <strain evidence="7">Stay&amp;Tobe</strain>
        <tissue evidence="7">Testes</tissue>
    </source>
</reference>
<evidence type="ECO:0000256" key="4">
    <source>
        <dbReference type="RuleBase" id="RU004262"/>
    </source>
</evidence>
<dbReference type="Gene3D" id="3.40.50.1820">
    <property type="entry name" value="alpha/beta hydrolase"/>
    <property type="match status" value="1"/>
</dbReference>
<dbReference type="InterPro" id="IPR013818">
    <property type="entry name" value="Lipase"/>
</dbReference>
<dbReference type="SUPFAM" id="SSF53474">
    <property type="entry name" value="alpha/beta-Hydrolases"/>
    <property type="match status" value="1"/>
</dbReference>
<dbReference type="GO" id="GO:0016298">
    <property type="term" value="F:lipase activity"/>
    <property type="evidence" value="ECO:0007669"/>
    <property type="project" value="InterPro"/>
</dbReference>
<dbReference type="InterPro" id="IPR029058">
    <property type="entry name" value="AB_hydrolase_fold"/>
</dbReference>